<evidence type="ECO:0000259" key="13">
    <source>
        <dbReference type="SMART" id="SM00446"/>
    </source>
</evidence>
<dbReference type="GO" id="GO:0001947">
    <property type="term" value="P:heart looping"/>
    <property type="evidence" value="ECO:0007669"/>
    <property type="project" value="Ensembl"/>
</dbReference>
<dbReference type="GO" id="GO:0003351">
    <property type="term" value="P:epithelial cilium movement involved in extracellular fluid movement"/>
    <property type="evidence" value="ECO:0007669"/>
    <property type="project" value="Ensembl"/>
</dbReference>
<evidence type="ECO:0000256" key="1">
    <source>
        <dbReference type="ARBA" id="ARBA00004138"/>
    </source>
</evidence>
<dbReference type="Pfam" id="PF23602">
    <property type="entry name" value="CS_DNAAF11_C"/>
    <property type="match status" value="1"/>
</dbReference>
<feature type="region of interest" description="Disordered" evidence="11">
    <location>
        <begin position="250"/>
        <end position="269"/>
    </location>
</feature>
<evidence type="ECO:0000256" key="6">
    <source>
        <dbReference type="ARBA" id="ARBA00023054"/>
    </source>
</evidence>
<dbReference type="AlphaFoldDB" id="M3ZD70"/>
<dbReference type="STRING" id="8083.ENSXMAP00000000162"/>
<dbReference type="GeneTree" id="ENSGT00940000158506"/>
<dbReference type="Gene3D" id="3.80.10.10">
    <property type="entry name" value="Ribonuclease Inhibitor"/>
    <property type="match status" value="1"/>
</dbReference>
<dbReference type="Pfam" id="PF14580">
    <property type="entry name" value="LRR_9"/>
    <property type="match status" value="1"/>
</dbReference>
<feature type="domain" description="U2A'/phosphoprotein 32 family A C-terminal" evidence="13">
    <location>
        <begin position="143"/>
        <end position="161"/>
    </location>
</feature>
<evidence type="ECO:0000256" key="2">
    <source>
        <dbReference type="ARBA" id="ARBA00004496"/>
    </source>
</evidence>
<dbReference type="PROSITE" id="PS51450">
    <property type="entry name" value="LRR"/>
    <property type="match status" value="2"/>
</dbReference>
<comment type="subcellular location">
    <subcellularLocation>
        <location evidence="1">Cell projection</location>
        <location evidence="1">Cilium</location>
    </subcellularLocation>
    <subcellularLocation>
        <location evidence="2">Cytoplasm</location>
    </subcellularLocation>
</comment>
<dbReference type="SMART" id="SM00365">
    <property type="entry name" value="LRR_SD22"/>
    <property type="match status" value="2"/>
</dbReference>
<dbReference type="InterPro" id="IPR001611">
    <property type="entry name" value="Leu-rich_rpt"/>
</dbReference>
<keyword evidence="4" id="KW-0433">Leucine-rich repeat</keyword>
<feature type="compositionally biased region" description="Basic and acidic residues" evidence="11">
    <location>
        <begin position="192"/>
        <end position="223"/>
    </location>
</feature>
<dbReference type="HOGENOM" id="CLU_034806_0_1_1"/>
<keyword evidence="5" id="KW-0677">Repeat</keyword>
<evidence type="ECO:0000256" key="11">
    <source>
        <dbReference type="SAM" id="MobiDB-lite"/>
    </source>
</evidence>
<dbReference type="GO" id="GO:0036158">
    <property type="term" value="P:outer dynein arm assembly"/>
    <property type="evidence" value="ECO:0007669"/>
    <property type="project" value="TreeGrafter"/>
</dbReference>
<dbReference type="SUPFAM" id="SSF52058">
    <property type="entry name" value="L domain-like"/>
    <property type="match status" value="1"/>
</dbReference>
<feature type="signal peptide" evidence="12">
    <location>
        <begin position="1"/>
        <end position="21"/>
    </location>
</feature>
<organism evidence="14 15">
    <name type="scientific">Xiphophorus maculatus</name>
    <name type="common">Southern platyfish</name>
    <name type="synonym">Platypoecilus maculatus</name>
    <dbReference type="NCBI Taxonomy" id="8083"/>
    <lineage>
        <taxon>Eukaryota</taxon>
        <taxon>Metazoa</taxon>
        <taxon>Chordata</taxon>
        <taxon>Craniata</taxon>
        <taxon>Vertebrata</taxon>
        <taxon>Euteleostomi</taxon>
        <taxon>Actinopterygii</taxon>
        <taxon>Neopterygii</taxon>
        <taxon>Teleostei</taxon>
        <taxon>Neoteleostei</taxon>
        <taxon>Acanthomorphata</taxon>
        <taxon>Ovalentaria</taxon>
        <taxon>Atherinomorphae</taxon>
        <taxon>Cyprinodontiformes</taxon>
        <taxon>Poeciliidae</taxon>
        <taxon>Poeciliinae</taxon>
        <taxon>Xiphophorus</taxon>
    </lineage>
</organism>
<reference evidence="14" key="4">
    <citation type="submission" date="2025-09" db="UniProtKB">
        <authorList>
            <consortium name="Ensembl"/>
        </authorList>
    </citation>
    <scope>IDENTIFICATION</scope>
    <source>
        <strain evidence="14">JP 163 A</strain>
    </source>
</reference>
<dbReference type="GO" id="GO:0005737">
    <property type="term" value="C:cytoplasm"/>
    <property type="evidence" value="ECO:0007669"/>
    <property type="project" value="UniProtKB-SubCell"/>
</dbReference>
<dbReference type="InterPro" id="IPR003603">
    <property type="entry name" value="U2A'_phosphoprotein32A_C"/>
</dbReference>
<keyword evidence="15" id="KW-1185">Reference proteome</keyword>
<keyword evidence="3" id="KW-0963">Cytoplasm</keyword>
<evidence type="ECO:0000256" key="9">
    <source>
        <dbReference type="ARBA" id="ARBA00049982"/>
    </source>
</evidence>
<proteinExistence type="inferred from homology"/>
<dbReference type="PANTHER" id="PTHR18849">
    <property type="entry name" value="LEUCINE RICH REPEAT PROTEIN"/>
    <property type="match status" value="1"/>
</dbReference>
<dbReference type="InParanoid" id="M3ZD70"/>
<evidence type="ECO:0000256" key="10">
    <source>
        <dbReference type="ARBA" id="ARBA00050057"/>
    </source>
</evidence>
<reference evidence="14" key="3">
    <citation type="submission" date="2025-08" db="UniProtKB">
        <authorList>
            <consortium name="Ensembl"/>
        </authorList>
    </citation>
    <scope>IDENTIFICATION</scope>
    <source>
        <strain evidence="14">JP 163 A</strain>
    </source>
</reference>
<dbReference type="GO" id="GO:0005929">
    <property type="term" value="C:cilium"/>
    <property type="evidence" value="ECO:0007669"/>
    <property type="project" value="UniProtKB-SubCell"/>
</dbReference>
<dbReference type="GO" id="GO:0060294">
    <property type="term" value="P:cilium movement involved in cell motility"/>
    <property type="evidence" value="ECO:0007669"/>
    <property type="project" value="Ensembl"/>
</dbReference>
<dbReference type="GO" id="GO:0005576">
    <property type="term" value="C:extracellular region"/>
    <property type="evidence" value="ECO:0007669"/>
    <property type="project" value="GOC"/>
</dbReference>
<evidence type="ECO:0000256" key="8">
    <source>
        <dbReference type="ARBA" id="ARBA00023273"/>
    </source>
</evidence>
<feature type="chain" id="PRO_5017316874" description="Leucine-rich repeat-containing protein 6" evidence="12">
    <location>
        <begin position="22"/>
        <end position="440"/>
    </location>
</feature>
<protein>
    <recommendedName>
        <fullName evidence="10">Leucine-rich repeat-containing protein 6</fullName>
    </recommendedName>
</protein>
<evidence type="ECO:0000313" key="14">
    <source>
        <dbReference type="Ensembl" id="ENSXMAP00000000162.2"/>
    </source>
</evidence>
<dbReference type="GO" id="GO:0048793">
    <property type="term" value="P:pronephros development"/>
    <property type="evidence" value="ECO:0007669"/>
    <property type="project" value="Ensembl"/>
</dbReference>
<dbReference type="FunFam" id="3.80.10.10:FF:000052">
    <property type="entry name" value="Leucine rich repeat containing 6"/>
    <property type="match status" value="1"/>
</dbReference>
<dbReference type="GO" id="GO:0009953">
    <property type="term" value="P:dorsal/ventral pattern formation"/>
    <property type="evidence" value="ECO:0007669"/>
    <property type="project" value="Ensembl"/>
</dbReference>
<dbReference type="PANTHER" id="PTHR18849:SF0">
    <property type="entry name" value="CILIA- AND FLAGELLA-ASSOCIATED PROTEIN 410-RELATED"/>
    <property type="match status" value="1"/>
</dbReference>
<feature type="compositionally biased region" description="Basic and acidic residues" evidence="11">
    <location>
        <begin position="250"/>
        <end position="264"/>
    </location>
</feature>
<keyword evidence="7" id="KW-0969">Cilium</keyword>
<comment type="similarity">
    <text evidence="9">Belongs to the tilB family.</text>
</comment>
<keyword evidence="6" id="KW-0175">Coiled coil</keyword>
<evidence type="ECO:0000256" key="7">
    <source>
        <dbReference type="ARBA" id="ARBA00023069"/>
    </source>
</evidence>
<dbReference type="GO" id="GO:0003146">
    <property type="term" value="P:heart jogging"/>
    <property type="evidence" value="ECO:0007669"/>
    <property type="project" value="Ensembl"/>
</dbReference>
<evidence type="ECO:0000256" key="5">
    <source>
        <dbReference type="ARBA" id="ARBA00022737"/>
    </source>
</evidence>
<keyword evidence="8" id="KW-0966">Cell projection</keyword>
<name>M3ZD70_XIPMA</name>
<dbReference type="Ensembl" id="ENSXMAT00000000162.2">
    <property type="protein sequence ID" value="ENSXMAP00000000162.2"/>
    <property type="gene ID" value="ENSXMAG00000000165.2"/>
</dbReference>
<feature type="region of interest" description="Disordered" evidence="11">
    <location>
        <begin position="192"/>
        <end position="237"/>
    </location>
</feature>
<dbReference type="GO" id="GO:0044458">
    <property type="term" value="P:motile cilium assembly"/>
    <property type="evidence" value="ECO:0007669"/>
    <property type="project" value="Ensembl"/>
</dbReference>
<dbReference type="GO" id="GO:0060027">
    <property type="term" value="P:convergent extension involved in gastrulation"/>
    <property type="evidence" value="ECO:0007669"/>
    <property type="project" value="Ensembl"/>
</dbReference>
<evidence type="ECO:0000313" key="15">
    <source>
        <dbReference type="Proteomes" id="UP000002852"/>
    </source>
</evidence>
<feature type="compositionally biased region" description="Acidic residues" evidence="11">
    <location>
        <begin position="426"/>
        <end position="440"/>
    </location>
</feature>
<reference evidence="15" key="1">
    <citation type="submission" date="2012-01" db="EMBL/GenBank/DDBJ databases">
        <authorList>
            <person name="Walter R."/>
            <person name="Schartl M."/>
            <person name="Warren W."/>
        </authorList>
    </citation>
    <scope>NUCLEOTIDE SEQUENCE [LARGE SCALE GENOMIC DNA]</scope>
    <source>
        <strain evidence="15">JP 163 A</strain>
    </source>
</reference>
<sequence length="440" mass="50810">MLHKLLSIHALFLFFPHPVTEELIRRRAEHNGCEILSLEEVSLHQQDIERIEHVDRWCRELRILYLQNNLIPRIENVGRLKKLEYLNLALNNIQVIENLEGCESLRKLDLTVNFVGLLSSVESLQHNAHLRELFLVGNPCTEFQGYRQYVVAALPQLKWLDGTEISRSERIRASQGLEQVRRRVREQEQEYLRRREEQKEEAAQRDKERKPDSQDDKENLRSAEEEEQDFWHTPCSFTPESRLEAHRRLEEKKNANRKEPEKKNKPPRTLITADGRVMNINEPKLAFSLTEDEESNAVVLDLAVYRHMDTSLMDVDVQPTYARVSVKGKMFQVVLPAEVKPDSSTARRSQTTGHLVLTMPRVGTAGSGSGSVQELWGKIRAIKFDKTPERLEVDPSKRKSVDVANIVPQQSNGEDLQEKPGKTAELPEEFMDDPEVPPLI</sequence>
<dbReference type="OMA" id="QHRAVIV"/>
<feature type="region of interest" description="Disordered" evidence="11">
    <location>
        <begin position="404"/>
        <end position="440"/>
    </location>
</feature>
<reference evidence="15" key="2">
    <citation type="journal article" date="2013" name="Nat. Genet.">
        <title>The genome of the platyfish, Xiphophorus maculatus, provides insights into evolutionary adaptation and several complex traits.</title>
        <authorList>
            <person name="Schartl M."/>
            <person name="Walter R.B."/>
            <person name="Shen Y."/>
            <person name="Garcia T."/>
            <person name="Catchen J."/>
            <person name="Amores A."/>
            <person name="Braasch I."/>
            <person name="Chalopin D."/>
            <person name="Volff J.N."/>
            <person name="Lesch K.P."/>
            <person name="Bisazza A."/>
            <person name="Minx P."/>
            <person name="Hillier L."/>
            <person name="Wilson R.K."/>
            <person name="Fuerstenberg S."/>
            <person name="Boore J."/>
            <person name="Searle S."/>
            <person name="Postlethwait J.H."/>
            <person name="Warren W.C."/>
        </authorList>
    </citation>
    <scope>NUCLEOTIDE SEQUENCE [LARGE SCALE GENOMIC DNA]</scope>
    <source>
        <strain evidence="15">JP 163 A</strain>
    </source>
</reference>
<dbReference type="FunCoup" id="M3ZD70">
    <property type="interactions" value="354"/>
</dbReference>
<evidence type="ECO:0000256" key="3">
    <source>
        <dbReference type="ARBA" id="ARBA00022490"/>
    </source>
</evidence>
<evidence type="ECO:0000256" key="12">
    <source>
        <dbReference type="SAM" id="SignalP"/>
    </source>
</evidence>
<dbReference type="SMART" id="SM00446">
    <property type="entry name" value="LRRcap"/>
    <property type="match status" value="1"/>
</dbReference>
<dbReference type="InterPro" id="IPR056496">
    <property type="entry name" value="CS_DNAAF11_C"/>
</dbReference>
<accession>M3ZD70</accession>
<dbReference type="Proteomes" id="UP000002852">
    <property type="component" value="Unassembled WGS sequence"/>
</dbReference>
<dbReference type="InterPro" id="IPR032675">
    <property type="entry name" value="LRR_dom_sf"/>
</dbReference>
<evidence type="ECO:0000256" key="4">
    <source>
        <dbReference type="ARBA" id="ARBA00022614"/>
    </source>
</evidence>
<dbReference type="eggNOG" id="KOG0531">
    <property type="taxonomic scope" value="Eukaryota"/>
</dbReference>
<keyword evidence="12" id="KW-0732">Signal</keyword>